<feature type="transmembrane region" description="Helical" evidence="10">
    <location>
        <begin position="561"/>
        <end position="579"/>
    </location>
</feature>
<evidence type="ECO:0000256" key="1">
    <source>
        <dbReference type="ARBA" id="ARBA00004323"/>
    </source>
</evidence>
<evidence type="ECO:0000256" key="9">
    <source>
        <dbReference type="ARBA" id="ARBA00023180"/>
    </source>
</evidence>
<evidence type="ECO:0000313" key="14">
    <source>
        <dbReference type="Proteomes" id="UP000076858"/>
    </source>
</evidence>
<comment type="subcellular location">
    <subcellularLocation>
        <location evidence="1">Golgi apparatus membrane</location>
        <topology evidence="1">Single-pass type II membrane protein</topology>
    </subcellularLocation>
</comment>
<keyword evidence="14" id="KW-1185">Reference proteome</keyword>
<evidence type="ECO:0000256" key="8">
    <source>
        <dbReference type="ARBA" id="ARBA00023136"/>
    </source>
</evidence>
<evidence type="ECO:0000256" key="11">
    <source>
        <dbReference type="SAM" id="SignalP"/>
    </source>
</evidence>
<dbReference type="InterPro" id="IPR027417">
    <property type="entry name" value="P-loop_NTPase"/>
</dbReference>
<dbReference type="GO" id="GO:0009247">
    <property type="term" value="P:glycolipid biosynthetic process"/>
    <property type="evidence" value="ECO:0007669"/>
    <property type="project" value="InterPro"/>
</dbReference>
<name>A0A162CE10_9CRUS</name>
<keyword evidence="6 10" id="KW-1133">Transmembrane helix</keyword>
<dbReference type="InterPro" id="IPR058698">
    <property type="entry name" value="CUB_metazoa"/>
</dbReference>
<evidence type="ECO:0000259" key="12">
    <source>
        <dbReference type="Pfam" id="PF26080"/>
    </source>
</evidence>
<evidence type="ECO:0000256" key="5">
    <source>
        <dbReference type="ARBA" id="ARBA00022968"/>
    </source>
</evidence>
<keyword evidence="8 10" id="KW-0472">Membrane</keyword>
<evidence type="ECO:0000256" key="10">
    <source>
        <dbReference type="SAM" id="Phobius"/>
    </source>
</evidence>
<dbReference type="GO" id="GO:0001733">
    <property type="term" value="F:galactosylceramide sulfotransferase activity"/>
    <property type="evidence" value="ECO:0007669"/>
    <property type="project" value="InterPro"/>
</dbReference>
<reference evidence="13 14" key="1">
    <citation type="submission" date="2016-03" db="EMBL/GenBank/DDBJ databases">
        <title>EvidentialGene: Evidence-directed Construction of Genes on Genomes.</title>
        <authorList>
            <person name="Gilbert D.G."/>
            <person name="Choi J.-H."/>
            <person name="Mockaitis K."/>
            <person name="Colbourne J."/>
            <person name="Pfrender M."/>
        </authorList>
    </citation>
    <scope>NUCLEOTIDE SEQUENCE [LARGE SCALE GENOMIC DNA]</scope>
    <source>
        <strain evidence="13 14">Xinb3</strain>
        <tissue evidence="13">Complete organism</tissue>
    </source>
</reference>
<dbReference type="PANTHER" id="PTHR33236:SF5">
    <property type="entry name" value="CUB DOMAIN-CONTAINING PROTEIN"/>
    <property type="match status" value="1"/>
</dbReference>
<gene>
    <name evidence="13" type="ORF">APZ42_019998</name>
</gene>
<dbReference type="Proteomes" id="UP000076858">
    <property type="component" value="Unassembled WGS sequence"/>
</dbReference>
<evidence type="ECO:0000256" key="6">
    <source>
        <dbReference type="ARBA" id="ARBA00022989"/>
    </source>
</evidence>
<keyword evidence="9" id="KW-0325">Glycoprotein</keyword>
<keyword evidence="5" id="KW-0735">Signal-anchor</keyword>
<comment type="caution">
    <text evidence="13">The sequence shown here is derived from an EMBL/GenBank/DDBJ whole genome shotgun (WGS) entry which is preliminary data.</text>
</comment>
<evidence type="ECO:0000256" key="2">
    <source>
        <dbReference type="ARBA" id="ARBA00008124"/>
    </source>
</evidence>
<dbReference type="EMBL" id="LRGB01000944">
    <property type="protein sequence ID" value="KZS14652.1"/>
    <property type="molecule type" value="Genomic_DNA"/>
</dbReference>
<evidence type="ECO:0000313" key="13">
    <source>
        <dbReference type="EMBL" id="KZS14652.1"/>
    </source>
</evidence>
<dbReference type="PANTHER" id="PTHR33236">
    <property type="entry name" value="INTRAFLAGELLAR TRANSPORT PROTEIN 122 FAMILY PROTEIN-RELATED"/>
    <property type="match status" value="1"/>
</dbReference>
<feature type="signal peptide" evidence="11">
    <location>
        <begin position="1"/>
        <end position="19"/>
    </location>
</feature>
<feature type="chain" id="PRO_5007833406" evidence="11">
    <location>
        <begin position="20"/>
        <end position="1399"/>
    </location>
</feature>
<keyword evidence="7" id="KW-0333">Golgi apparatus</keyword>
<feature type="domain" description="CUB" evidence="12">
    <location>
        <begin position="346"/>
        <end position="519"/>
    </location>
</feature>
<sequence>MLKAFIFLSVVYLFSQASCAEWDDINNDEELGDSSRKAVESSPNTYKFLVYPWQQWNPHFYQPIAQNLHVPIGDVDHPLINGDLGDLDGHSGLFRQFGSLESPFFPSSPSSLPLNPSGFPSNPSLLPVSQPNPASQPFDGVIIESGIRQELIGESCRSLSREMGNCFDSTTCTTIGGRASGLCTNGLVCCINAVNTCDDGLARLGDTVTLNNTYWQSPLRTFATSSSCTLTVKLDSTLPEQNNVAICQVRLDLVLFEISQPDAQSVCANDYFDVAGATNIVPSICGFNNGQHMYLHVPPSPTDVQLTFNFGPLDTDVRRWNILIAMIPCNSKLLEFTMLIFERLAPSDCLQYFTTRTGTVKTFNWRDVTGTDTRQLANQGYSICFRSALTQRQLCLTPCTVVTTQKAFSISVARTVDIAATATPGASQLGSLNCNNDFLIIPGGFNIGNPTPVANMAFDRYCGERLNAIPGSTLSTTVCSKFCMVKPFRIVYHANRDETLTIPTADTLTAGNIGFCLSFLIRAMESRYCMKSQSICSSLVIYIKCLRWLNLHGLAILRHRCCFTWVIVAVIIGCFLTLLSRHVMFQQLETLDYTGIRKFIFMKTHKCASSTIANIIFRFALKNELNIVLPAEGNILSTVELFDHNSLNTTKWKDLNFDIFALHTRWNKKEVLELLREDVPTFTIVREPVEAFESLFHYMDPYMKEFYGAKDIHDMVRMIQNASLSDLVQKRWLGYVGRNQIAFDLGLSPDIFDNETAVTKEIERLDREFHLVMIANRMDESLILLKQLLNWPLQNVVHLNLNSRKPEKYSKLSAAEKKVLEKWLAADVQIFQYFSRRFDEKVAKFNWKYSTFTVSLSDVDSAIKRETQLLEEANRQLYDRCVINEVDNEKLGDKYKAYNDNVMGFFINEKATWDFLPRLPFVSPDSLYEITFFIPLVYNCNAWDDEKLLDNLREALATHRSYANPYVMARYPWRRWSPLPNYPTNRIPSINPVFSSAHLFRQGNELENLFPGHDLDTELSIESDGIQDIDTRHQLLGGEGESCRSPTTREMGICLDSGSCTLGGGRASGSCATGLVCCINVINTCDDGFARHIDTVTVNNTYWQSPVRTIAPSSSCTLTVKLDATLPSQANQPICQVRLDFVLFTISQPDAESVCNGDYFEVSGATNTVPTICGFNNGQHMYLHVPPAPNDVQLTFNFGPEEGESRQWNILISMIPCNSRILAPPDCLQYFTTRSGSVRTFNWRDVTSRTTRQLANQDYSICFRSGPTQRQLCLTPCAVVTTQKAFSISVPITFPATGAGVVTPDVSQFGSLNCNNDFLVIPGGFNLGNPAGVPNMAFDRYCGERLNALPGNTASTTVCTTMTPLRIFYRTNRDETVTTPTADSTTNGNRGFCLNFRIQ</sequence>
<dbReference type="GO" id="GO:0000139">
    <property type="term" value="C:Golgi membrane"/>
    <property type="evidence" value="ECO:0007669"/>
    <property type="project" value="UniProtKB-SubCell"/>
</dbReference>
<dbReference type="Gene3D" id="3.40.50.300">
    <property type="entry name" value="P-loop containing nucleotide triphosphate hydrolases"/>
    <property type="match status" value="1"/>
</dbReference>
<keyword evidence="4 10" id="KW-0812">Transmembrane</keyword>
<accession>A0A162CE10</accession>
<dbReference type="Pfam" id="PF06990">
    <property type="entry name" value="Gal-3-0_sulfotr"/>
    <property type="match status" value="1"/>
</dbReference>
<dbReference type="Pfam" id="PF26080">
    <property type="entry name" value="CUB_animal"/>
    <property type="match status" value="2"/>
</dbReference>
<keyword evidence="3 13" id="KW-0808">Transferase</keyword>
<feature type="domain" description="CUB" evidence="12">
    <location>
        <begin position="1224"/>
        <end position="1398"/>
    </location>
</feature>
<organism evidence="13 14">
    <name type="scientific">Daphnia magna</name>
    <dbReference type="NCBI Taxonomy" id="35525"/>
    <lineage>
        <taxon>Eukaryota</taxon>
        <taxon>Metazoa</taxon>
        <taxon>Ecdysozoa</taxon>
        <taxon>Arthropoda</taxon>
        <taxon>Crustacea</taxon>
        <taxon>Branchiopoda</taxon>
        <taxon>Diplostraca</taxon>
        <taxon>Cladocera</taxon>
        <taxon>Anomopoda</taxon>
        <taxon>Daphniidae</taxon>
        <taxon>Daphnia</taxon>
    </lineage>
</organism>
<keyword evidence="11" id="KW-0732">Signal</keyword>
<evidence type="ECO:0000256" key="4">
    <source>
        <dbReference type="ARBA" id="ARBA00022692"/>
    </source>
</evidence>
<protein>
    <submittedName>
        <fullName evidence="13">Putative Galactose-3-O-sulfotransferase 2</fullName>
    </submittedName>
</protein>
<dbReference type="OrthoDB" id="6479909at2759"/>
<evidence type="ECO:0000256" key="7">
    <source>
        <dbReference type="ARBA" id="ARBA00023034"/>
    </source>
</evidence>
<dbReference type="InterPro" id="IPR009729">
    <property type="entry name" value="Gal-3-0_sulfotransfrase"/>
</dbReference>
<evidence type="ECO:0000256" key="3">
    <source>
        <dbReference type="ARBA" id="ARBA00022679"/>
    </source>
</evidence>
<comment type="similarity">
    <text evidence="2">Belongs to the galactose-3-O-sulfotransferase family.</text>
</comment>
<proteinExistence type="inferred from homology"/>